<reference evidence="4 5" key="1">
    <citation type="submission" date="2017-03" db="EMBL/GenBank/DDBJ databases">
        <title>Genomes of endolithic fungi from Antarctica.</title>
        <authorList>
            <person name="Coleine C."/>
            <person name="Masonjones S."/>
            <person name="Stajich J.E."/>
        </authorList>
    </citation>
    <scope>NUCLEOTIDE SEQUENCE [LARGE SCALE GENOMIC DNA]</scope>
    <source>
        <strain evidence="4 5">CCFEE 5311</strain>
    </source>
</reference>
<evidence type="ECO:0000313" key="5">
    <source>
        <dbReference type="Proteomes" id="UP000310066"/>
    </source>
</evidence>
<organism evidence="4 5">
    <name type="scientific">Friedmanniomyces endolithicus</name>
    <dbReference type="NCBI Taxonomy" id="329885"/>
    <lineage>
        <taxon>Eukaryota</taxon>
        <taxon>Fungi</taxon>
        <taxon>Dikarya</taxon>
        <taxon>Ascomycota</taxon>
        <taxon>Pezizomycotina</taxon>
        <taxon>Dothideomycetes</taxon>
        <taxon>Dothideomycetidae</taxon>
        <taxon>Mycosphaerellales</taxon>
        <taxon>Teratosphaeriaceae</taxon>
        <taxon>Friedmanniomyces</taxon>
    </lineage>
</organism>
<feature type="region of interest" description="Disordered" evidence="1">
    <location>
        <begin position="45"/>
        <end position="110"/>
    </location>
</feature>
<dbReference type="EMBL" id="JAUJLE010000073">
    <property type="protein sequence ID" value="KAK0989823.1"/>
    <property type="molecule type" value="Genomic_DNA"/>
</dbReference>
<dbReference type="PANTHER" id="PTHR42085">
    <property type="entry name" value="F-BOX DOMAIN-CONTAINING PROTEIN"/>
    <property type="match status" value="1"/>
</dbReference>
<evidence type="ECO:0000313" key="3">
    <source>
        <dbReference type="EMBL" id="KAK0989823.1"/>
    </source>
</evidence>
<sequence length="247" mass="27574">MATADGDEHNGKEKQEQAPFRLLDLPAELQLRIFEFAVCSDEPIEITRQDTGMGLSDSESSQGDPESDEDDTASSQGDTENDGTEDNNGTEDDDTEDKEQDDGSVCLEPGTIESPVFSRMNLTQPALTRTCRTIRMDALKLYYSRNRFRASYCRDSDPVDGRQDFDVLADWLQCIGAENRNSMGKLELFDSKSLEFVQRRDEEARSLEQTGSLCLWRAIGQLEQLLSMVQVEPGVHMASFVNSSFGG</sequence>
<dbReference type="AlphaFoldDB" id="A0A4V5NBW9"/>
<feature type="compositionally biased region" description="Basic and acidic residues" evidence="1">
    <location>
        <begin position="1"/>
        <end position="16"/>
    </location>
</feature>
<reference evidence="3" key="3">
    <citation type="submission" date="2023-06" db="EMBL/GenBank/DDBJ databases">
        <title>Black Yeasts Isolated from many extreme environments.</title>
        <authorList>
            <person name="Coleine C."/>
            <person name="Stajich J.E."/>
            <person name="Selbmann L."/>
        </authorList>
    </citation>
    <scope>NUCLEOTIDE SEQUENCE</scope>
    <source>
        <strain evidence="3">CCFEE 5200</strain>
    </source>
</reference>
<reference evidence="2" key="2">
    <citation type="submission" date="2021-12" db="EMBL/GenBank/DDBJ databases">
        <title>Black yeast isolated from Biological Soil Crust.</title>
        <authorList>
            <person name="Kurbessoian T."/>
        </authorList>
    </citation>
    <scope>NUCLEOTIDE SEQUENCE</scope>
    <source>
        <strain evidence="2">CCFEE 5208</strain>
    </source>
</reference>
<gene>
    <name evidence="4" type="ORF">B0A54_00075</name>
    <name evidence="2" type="ORF">LTR82_014597</name>
    <name evidence="3" type="ORF">LTR91_009089</name>
</gene>
<dbReference type="OrthoDB" id="3932237at2759"/>
<accession>A0A4V5NBW9</accession>
<protein>
    <submittedName>
        <fullName evidence="4">Uncharacterized protein</fullName>
    </submittedName>
</protein>
<feature type="region of interest" description="Disordered" evidence="1">
    <location>
        <begin position="1"/>
        <end position="20"/>
    </location>
</feature>
<dbReference type="InterPro" id="IPR038883">
    <property type="entry name" value="AN11006-like"/>
</dbReference>
<evidence type="ECO:0000256" key="1">
    <source>
        <dbReference type="SAM" id="MobiDB-lite"/>
    </source>
</evidence>
<feature type="compositionally biased region" description="Acidic residues" evidence="1">
    <location>
        <begin position="79"/>
        <end position="102"/>
    </location>
</feature>
<dbReference type="EMBL" id="JASUXU010000073">
    <property type="protein sequence ID" value="KAK0310850.1"/>
    <property type="molecule type" value="Genomic_DNA"/>
</dbReference>
<evidence type="ECO:0000313" key="4">
    <source>
        <dbReference type="EMBL" id="TKA49409.1"/>
    </source>
</evidence>
<dbReference type="EMBL" id="NAJP01000001">
    <property type="protein sequence ID" value="TKA49409.1"/>
    <property type="molecule type" value="Genomic_DNA"/>
</dbReference>
<evidence type="ECO:0000313" key="6">
    <source>
        <dbReference type="Proteomes" id="UP001175353"/>
    </source>
</evidence>
<proteinExistence type="predicted"/>
<comment type="caution">
    <text evidence="4">The sequence shown here is derived from an EMBL/GenBank/DDBJ whole genome shotgun (WGS) entry which is preliminary data.</text>
</comment>
<evidence type="ECO:0000313" key="2">
    <source>
        <dbReference type="EMBL" id="KAK0310850.1"/>
    </source>
</evidence>
<dbReference type="Proteomes" id="UP000310066">
    <property type="component" value="Unassembled WGS sequence"/>
</dbReference>
<name>A0A4V5NBW9_9PEZI</name>
<keyword evidence="6" id="KW-1185">Reference proteome</keyword>
<dbReference type="Proteomes" id="UP001168146">
    <property type="component" value="Unassembled WGS sequence"/>
</dbReference>
<dbReference type="STRING" id="329885.A0A4V5NBW9"/>
<dbReference type="PANTHER" id="PTHR42085:SF2">
    <property type="entry name" value="F-BOX DOMAIN-CONTAINING PROTEIN"/>
    <property type="match status" value="1"/>
</dbReference>
<dbReference type="Proteomes" id="UP001175353">
    <property type="component" value="Unassembled WGS sequence"/>
</dbReference>